<reference evidence="3" key="3">
    <citation type="submission" date="2021-02" db="UniProtKB">
        <authorList>
            <consortium name="EnsemblMetazoa"/>
        </authorList>
    </citation>
    <scope>IDENTIFICATION</scope>
    <source>
        <strain evidence="3">USDA</strain>
    </source>
</reference>
<reference evidence="2" key="1">
    <citation type="submission" date="2007-04" db="EMBL/GenBank/DDBJ databases">
        <title>Annotation of Pediculus humanus corporis strain USDA.</title>
        <authorList>
            <person name="Kirkness E."/>
            <person name="Hannick L."/>
            <person name="Hass B."/>
            <person name="Bruggner R."/>
            <person name="Lawson D."/>
            <person name="Bidwell S."/>
            <person name="Joardar V."/>
            <person name="Caler E."/>
            <person name="Walenz B."/>
            <person name="Inman J."/>
            <person name="Schobel S."/>
            <person name="Galinsky K."/>
            <person name="Amedeo P."/>
            <person name="Strausberg R."/>
        </authorList>
    </citation>
    <scope>NUCLEOTIDE SEQUENCE</scope>
    <source>
        <strain evidence="2">USDA</strain>
    </source>
</reference>
<keyword evidence="4" id="KW-1185">Reference proteome</keyword>
<dbReference type="KEGG" id="phu:Phum_PHUM351560"/>
<dbReference type="InterPro" id="IPR052740">
    <property type="entry name" value="CE4"/>
</dbReference>
<dbReference type="GO" id="GO:0005576">
    <property type="term" value="C:extracellular region"/>
    <property type="evidence" value="ECO:0007669"/>
    <property type="project" value="InterPro"/>
</dbReference>
<reference evidence="2" key="2">
    <citation type="submission" date="2007-04" db="EMBL/GenBank/DDBJ databases">
        <title>The genome of the human body louse.</title>
        <authorList>
            <consortium name="The Human Body Louse Genome Consortium"/>
            <person name="Kirkness E."/>
            <person name="Walenz B."/>
            <person name="Hass B."/>
            <person name="Bruggner R."/>
            <person name="Strausberg R."/>
        </authorList>
    </citation>
    <scope>NUCLEOTIDE SEQUENCE</scope>
    <source>
        <strain evidence="2">USDA</strain>
    </source>
</reference>
<organism>
    <name type="scientific">Pediculus humanus subsp. corporis</name>
    <name type="common">Body louse</name>
    <dbReference type="NCBI Taxonomy" id="121224"/>
    <lineage>
        <taxon>Eukaryota</taxon>
        <taxon>Metazoa</taxon>
        <taxon>Ecdysozoa</taxon>
        <taxon>Arthropoda</taxon>
        <taxon>Hexapoda</taxon>
        <taxon>Insecta</taxon>
        <taxon>Pterygota</taxon>
        <taxon>Neoptera</taxon>
        <taxon>Paraneoptera</taxon>
        <taxon>Psocodea</taxon>
        <taxon>Troctomorpha</taxon>
        <taxon>Phthiraptera</taxon>
        <taxon>Anoplura</taxon>
        <taxon>Pediculidae</taxon>
        <taxon>Pediculus</taxon>
    </lineage>
</organism>
<evidence type="ECO:0000313" key="4">
    <source>
        <dbReference type="Proteomes" id="UP000009046"/>
    </source>
</evidence>
<dbReference type="Gene3D" id="2.170.140.10">
    <property type="entry name" value="Chitin binding domain"/>
    <property type="match status" value="1"/>
</dbReference>
<dbReference type="InterPro" id="IPR011330">
    <property type="entry name" value="Glyco_hydro/deAcase_b/a-brl"/>
</dbReference>
<dbReference type="SUPFAM" id="SSF88713">
    <property type="entry name" value="Glycoside hydrolase/deacetylase"/>
    <property type="match status" value="1"/>
</dbReference>
<dbReference type="EMBL" id="AAZO01004086">
    <property type="status" value="NOT_ANNOTATED_CDS"/>
    <property type="molecule type" value="Genomic_DNA"/>
</dbReference>
<sequence>TNIFFLFFTLDKKKNLNNFSVVSQTKDKEFVCPDVEGNGNFADPATCRRFYQCVDGYPYLNRCPSGLYFDDINKLCTFKSEARCGPIPTTPAPITEAPVDLAVKCNTSECSLPYCFCSKDGTKIPGDLDPEDTPQMIILTFNGAINQNNYEQYQKVFPSTRKNPNGCEIRGTFFVSHEYSNYNMVQQLSHDGHEIATETISLQRDLQDKGYEEWVGEMIGMREILRHFANIPKQDIVGMRAPFLKPGRNAQYEVLEDFGYIYDSSISIPPLKVPIWPYTLDYKIPHECKSGTCPTKSFQGIWEVPLNAHYVETYEGGHCPHLDQCVLHNHSEDDVFEWLQEDFLRYYEQNRAPYMMPFHTNWFQIKELEKGLQKFLDWTQTLPDVWFVTITQALVWMTDPTETKTLNNYDAWNCQKREISTPAPCNLPNNCALSFKPGENNITTTRYLVTCRDCPAKYPWLGDSEGTGIPGRDNYTPESRT</sequence>
<dbReference type="GO" id="GO:0005975">
    <property type="term" value="P:carbohydrate metabolic process"/>
    <property type="evidence" value="ECO:0007669"/>
    <property type="project" value="InterPro"/>
</dbReference>
<dbReference type="GeneID" id="8231970"/>
<dbReference type="Proteomes" id="UP000009046">
    <property type="component" value="Unassembled WGS sequence"/>
</dbReference>
<dbReference type="SMART" id="SM00494">
    <property type="entry name" value="ChtBD2"/>
    <property type="match status" value="1"/>
</dbReference>
<feature type="non-terminal residue" evidence="2">
    <location>
        <position position="1"/>
    </location>
</feature>
<dbReference type="PROSITE" id="PS50940">
    <property type="entry name" value="CHIT_BIND_II"/>
    <property type="match status" value="1"/>
</dbReference>
<dbReference type="AlphaFoldDB" id="E0VP39"/>
<dbReference type="GO" id="GO:0016787">
    <property type="term" value="F:hydrolase activity"/>
    <property type="evidence" value="ECO:0007669"/>
    <property type="project" value="UniProtKB-ARBA"/>
</dbReference>
<dbReference type="Pfam" id="PF01607">
    <property type="entry name" value="CBM_14"/>
    <property type="match status" value="1"/>
</dbReference>
<name>E0VP39_PEDHC</name>
<dbReference type="EnsemblMetazoa" id="PHUM351560-RA">
    <property type="protein sequence ID" value="PHUM351560-PA"/>
    <property type="gene ID" value="PHUM351560"/>
</dbReference>
<evidence type="ECO:0000313" key="2">
    <source>
        <dbReference type="EMBL" id="EEB15145.1"/>
    </source>
</evidence>
<dbReference type="HOGENOM" id="CLU_022576_0_0_1"/>
<proteinExistence type="predicted"/>
<protein>
    <recommendedName>
        <fullName evidence="1">Chitin-binding type-2 domain-containing protein</fullName>
    </recommendedName>
</protein>
<dbReference type="CTD" id="8231970"/>
<feature type="domain" description="Chitin-binding type-2" evidence="1">
    <location>
        <begin position="29"/>
        <end position="86"/>
    </location>
</feature>
<dbReference type="STRING" id="121224.E0VP39"/>
<dbReference type="InParanoid" id="E0VP39"/>
<dbReference type="InterPro" id="IPR036508">
    <property type="entry name" value="Chitin-bd_dom_sf"/>
</dbReference>
<dbReference type="eggNOG" id="ENOG502QVDW">
    <property type="taxonomic scope" value="Eukaryota"/>
</dbReference>
<dbReference type="EMBL" id="DS235354">
    <property type="protein sequence ID" value="EEB15145.1"/>
    <property type="molecule type" value="Genomic_DNA"/>
</dbReference>
<dbReference type="OMA" id="EQNRAPY"/>
<dbReference type="InterPro" id="IPR002557">
    <property type="entry name" value="Chitin-bd_dom"/>
</dbReference>
<dbReference type="FunCoup" id="E0VP39">
    <property type="interactions" value="5"/>
</dbReference>
<gene>
    <name evidence="3" type="primary">8231970</name>
    <name evidence="2" type="ORF">Phum_PHUM351560</name>
</gene>
<accession>E0VP39</accession>
<dbReference type="CDD" id="cd10974">
    <property type="entry name" value="CE4_CDA_like_1"/>
    <property type="match status" value="1"/>
</dbReference>
<dbReference type="Gene3D" id="3.20.20.370">
    <property type="entry name" value="Glycoside hydrolase/deacetylase"/>
    <property type="match status" value="1"/>
</dbReference>
<dbReference type="PANTHER" id="PTHR45985">
    <property type="match status" value="1"/>
</dbReference>
<dbReference type="GO" id="GO:0008061">
    <property type="term" value="F:chitin binding"/>
    <property type="evidence" value="ECO:0007669"/>
    <property type="project" value="InterPro"/>
</dbReference>
<evidence type="ECO:0000259" key="1">
    <source>
        <dbReference type="PROSITE" id="PS50940"/>
    </source>
</evidence>
<dbReference type="OrthoDB" id="504708at2759"/>
<evidence type="ECO:0000313" key="3">
    <source>
        <dbReference type="EnsemblMetazoa" id="PHUM351560-PA"/>
    </source>
</evidence>
<dbReference type="VEuPathDB" id="VectorBase:PHUM351560"/>
<dbReference type="SUPFAM" id="SSF57625">
    <property type="entry name" value="Invertebrate chitin-binding proteins"/>
    <property type="match status" value="1"/>
</dbReference>
<dbReference type="RefSeq" id="XP_002427883.1">
    <property type="nucleotide sequence ID" value="XM_002427838.1"/>
</dbReference>
<dbReference type="PANTHER" id="PTHR45985:SF3">
    <property type="entry name" value="CHITIN DEACETYLASE-LIKE 4"/>
    <property type="match status" value="1"/>
</dbReference>